<evidence type="ECO:0000313" key="4">
    <source>
        <dbReference type="Proteomes" id="UP000005408"/>
    </source>
</evidence>
<dbReference type="PANTHER" id="PTHR33539:SF1">
    <property type="entry name" value="UPF0764 PROTEIN C16ORF89"/>
    <property type="match status" value="1"/>
</dbReference>
<dbReference type="Pfam" id="PF15882">
    <property type="entry name" value="DUF4735"/>
    <property type="match status" value="1"/>
</dbReference>
<dbReference type="InterPro" id="IPR031751">
    <property type="entry name" value="DUF4735"/>
</dbReference>
<dbReference type="EnsemblMetazoa" id="G10541.1">
    <property type="protein sequence ID" value="G10541.1:cds"/>
    <property type="gene ID" value="G10541"/>
</dbReference>
<feature type="transmembrane region" description="Helical" evidence="2">
    <location>
        <begin position="607"/>
        <end position="629"/>
    </location>
</feature>
<evidence type="ECO:0000256" key="1">
    <source>
        <dbReference type="SAM" id="MobiDB-lite"/>
    </source>
</evidence>
<dbReference type="GO" id="GO:0016020">
    <property type="term" value="C:membrane"/>
    <property type="evidence" value="ECO:0007669"/>
    <property type="project" value="TreeGrafter"/>
</dbReference>
<evidence type="ECO:0000313" key="3">
    <source>
        <dbReference type="EnsemblMetazoa" id="G10541.1:cds"/>
    </source>
</evidence>
<keyword evidence="4" id="KW-1185">Reference proteome</keyword>
<keyword evidence="2" id="KW-0812">Transmembrane</keyword>
<proteinExistence type="predicted"/>
<name>A0A8W8HQ94_MAGGI</name>
<dbReference type="GO" id="GO:0005829">
    <property type="term" value="C:cytosol"/>
    <property type="evidence" value="ECO:0007669"/>
    <property type="project" value="TreeGrafter"/>
</dbReference>
<dbReference type="AlphaFoldDB" id="A0A8W8HQ94"/>
<feature type="compositionally biased region" description="Acidic residues" evidence="1">
    <location>
        <begin position="522"/>
        <end position="531"/>
    </location>
</feature>
<sequence>MLAVFSLTISAPVDKRLQALNDTLSAIERLVRYYKSTFRELNIDGLFGLRVLEGQLEILLERFDKGENGGLSMDIRTRIQKLKQEATSISEEAVSFVKKGDEEYYKDLHFVVSRPWILWKSQRVLNFSTLWSHDVYFSNKKKLSESESDHCMTQLTGTLGKGSSAMCQIKEDCVELMTSQGLTGYGITHQILWSMLSEQAGCLNSMKALFEKHGKSVDDFQTEFCTNNFLEMIQTVHIILKENITPRFQDLFLEQQFVCPNIGFYEFLSSSYLYEIIHWQKENGCFGSMPRTGLQNDSHNAVVVQKGQKLVQQFTNQDNKKVKPQDILTKPSQRGLLSFPDSRTFRSRKLLVEKAMSGGCLAHKTAVGAGALVMYLRYLIYPGSSDIFKNHAFIKSKLSAVKPLTDNEDIAYALAMGQTFKDIPKAILDKTAVKKQDHAMKANRTLLKNDYNQPGALNNNVLAAQLYGKTDKEEYYSNQKEKHEYYDDKNESPEYPKNDAKKPNQDVMVRFDNAKDDKNNYLDEDYKDEDYNEKGDDKEEEEDVKNQDRDYPYYDVNQRKQQEEADRIEREDKDQYMIKRDKGGQPDSVGGVGEKVTIPGQPDGPSLGTVMMGFSAVFCVLLFFVYRFIKSRRVNIHYSLRSLMRRM</sequence>
<keyword evidence="2" id="KW-0472">Membrane</keyword>
<feature type="region of interest" description="Disordered" evidence="1">
    <location>
        <begin position="478"/>
        <end position="568"/>
    </location>
</feature>
<feature type="compositionally biased region" description="Basic and acidic residues" evidence="1">
    <location>
        <begin position="478"/>
        <end position="504"/>
    </location>
</feature>
<feature type="compositionally biased region" description="Basic and acidic residues" evidence="1">
    <location>
        <begin position="512"/>
        <end position="521"/>
    </location>
</feature>
<organism evidence="3 4">
    <name type="scientific">Magallana gigas</name>
    <name type="common">Pacific oyster</name>
    <name type="synonym">Crassostrea gigas</name>
    <dbReference type="NCBI Taxonomy" id="29159"/>
    <lineage>
        <taxon>Eukaryota</taxon>
        <taxon>Metazoa</taxon>
        <taxon>Spiralia</taxon>
        <taxon>Lophotrochozoa</taxon>
        <taxon>Mollusca</taxon>
        <taxon>Bivalvia</taxon>
        <taxon>Autobranchia</taxon>
        <taxon>Pteriomorphia</taxon>
        <taxon>Ostreida</taxon>
        <taxon>Ostreoidea</taxon>
        <taxon>Ostreidae</taxon>
        <taxon>Magallana</taxon>
    </lineage>
</organism>
<feature type="compositionally biased region" description="Basic and acidic residues" evidence="1">
    <location>
        <begin position="544"/>
        <end position="568"/>
    </location>
</feature>
<dbReference type="PANTHER" id="PTHR33539">
    <property type="entry name" value="UPF0764 PROTEIN C16ORF89"/>
    <property type="match status" value="1"/>
</dbReference>
<accession>A0A8W8HQ94</accession>
<protein>
    <submittedName>
        <fullName evidence="3">Uncharacterized protein</fullName>
    </submittedName>
</protein>
<dbReference type="Proteomes" id="UP000005408">
    <property type="component" value="Unassembled WGS sequence"/>
</dbReference>
<keyword evidence="2" id="KW-1133">Transmembrane helix</keyword>
<reference evidence="3" key="1">
    <citation type="submission" date="2022-08" db="UniProtKB">
        <authorList>
            <consortium name="EnsemblMetazoa"/>
        </authorList>
    </citation>
    <scope>IDENTIFICATION</scope>
    <source>
        <strain evidence="3">05x7-T-G4-1.051#20</strain>
    </source>
</reference>
<evidence type="ECO:0000256" key="2">
    <source>
        <dbReference type="SAM" id="Phobius"/>
    </source>
</evidence>